<sequence>MKRTLLQAFLFSIAICLLYFVIQIAMGMYNTITYVPDIEKHYETVEYVSQEVSIGATGGVVGTIVPIGIILVVGMIGFIAGKLVWKKVRRIT</sequence>
<protein>
    <recommendedName>
        <fullName evidence="4">DUF4064 domain-containing protein</fullName>
    </recommendedName>
</protein>
<evidence type="ECO:0008006" key="4">
    <source>
        <dbReference type="Google" id="ProtNLM"/>
    </source>
</evidence>
<evidence type="ECO:0000313" key="3">
    <source>
        <dbReference type="Proteomes" id="UP000634529"/>
    </source>
</evidence>
<dbReference type="RefSeq" id="WP_192023413.1">
    <property type="nucleotide sequence ID" value="NZ_JACYTN010000001.1"/>
</dbReference>
<accession>A0ABR9AS51</accession>
<dbReference type="Gene3D" id="1.20.810.10">
    <property type="entry name" value="Cytochrome Bc1 Complex, Chain C"/>
    <property type="match status" value="1"/>
</dbReference>
<dbReference type="InterPro" id="IPR027387">
    <property type="entry name" value="Cytb/b6-like_sf"/>
</dbReference>
<organism evidence="2 3">
    <name type="scientific">Paenibacillus arenosi</name>
    <dbReference type="NCBI Taxonomy" id="2774142"/>
    <lineage>
        <taxon>Bacteria</taxon>
        <taxon>Bacillati</taxon>
        <taxon>Bacillota</taxon>
        <taxon>Bacilli</taxon>
        <taxon>Bacillales</taxon>
        <taxon>Paenibacillaceae</taxon>
        <taxon>Paenibacillus</taxon>
    </lineage>
</organism>
<evidence type="ECO:0000256" key="1">
    <source>
        <dbReference type="SAM" id="Phobius"/>
    </source>
</evidence>
<gene>
    <name evidence="2" type="ORF">IFO66_01365</name>
</gene>
<reference evidence="2 3" key="1">
    <citation type="submission" date="2020-09" db="EMBL/GenBank/DDBJ databases">
        <title>Paenibacillus sp. CAU 1523 isolated from sand of Haeundae Beach.</title>
        <authorList>
            <person name="Kim W."/>
        </authorList>
    </citation>
    <scope>NUCLEOTIDE SEQUENCE [LARGE SCALE GENOMIC DNA]</scope>
    <source>
        <strain evidence="2 3">CAU 1523</strain>
    </source>
</reference>
<keyword evidence="1" id="KW-0472">Membrane</keyword>
<proteinExistence type="predicted"/>
<keyword evidence="1" id="KW-0812">Transmembrane</keyword>
<keyword evidence="1" id="KW-1133">Transmembrane helix</keyword>
<comment type="caution">
    <text evidence="2">The sequence shown here is derived from an EMBL/GenBank/DDBJ whole genome shotgun (WGS) entry which is preliminary data.</text>
</comment>
<keyword evidence="3" id="KW-1185">Reference proteome</keyword>
<name>A0ABR9AS51_9BACL</name>
<feature type="transmembrane region" description="Helical" evidence="1">
    <location>
        <begin position="9"/>
        <end position="32"/>
    </location>
</feature>
<feature type="transmembrane region" description="Helical" evidence="1">
    <location>
        <begin position="52"/>
        <end position="80"/>
    </location>
</feature>
<dbReference type="Proteomes" id="UP000634529">
    <property type="component" value="Unassembled WGS sequence"/>
</dbReference>
<evidence type="ECO:0000313" key="2">
    <source>
        <dbReference type="EMBL" id="MBD8496944.1"/>
    </source>
</evidence>
<dbReference type="EMBL" id="JACYTN010000001">
    <property type="protein sequence ID" value="MBD8496944.1"/>
    <property type="molecule type" value="Genomic_DNA"/>
</dbReference>